<keyword evidence="3 8" id="KW-0547">Nucleotide-binding</keyword>
<feature type="binding site" evidence="8">
    <location>
        <begin position="16"/>
        <end position="24"/>
    </location>
    <ligand>
        <name>ATP</name>
        <dbReference type="ChEBI" id="CHEBI:30616"/>
    </ligand>
</feature>
<evidence type="ECO:0000256" key="3">
    <source>
        <dbReference type="ARBA" id="ARBA00022741"/>
    </source>
</evidence>
<evidence type="ECO:0000256" key="2">
    <source>
        <dbReference type="ARBA" id="ARBA00022679"/>
    </source>
</evidence>
<reference evidence="11" key="1">
    <citation type="journal article" date="2019" name="Int. J. Syst. Evol. Microbiol.">
        <title>The Global Catalogue of Microorganisms (GCM) 10K type strain sequencing project: providing services to taxonomists for standard genome sequencing and annotation.</title>
        <authorList>
            <consortium name="The Broad Institute Genomics Platform"/>
            <consortium name="The Broad Institute Genome Sequencing Center for Infectious Disease"/>
            <person name="Wu L."/>
            <person name="Ma J."/>
        </authorList>
    </citation>
    <scope>NUCLEOTIDE SEQUENCE [LARGE SCALE GENOMIC DNA]</scope>
    <source>
        <strain evidence="11">KCTC 3950</strain>
    </source>
</reference>
<comment type="caution">
    <text evidence="10">The sequence shown here is derived from an EMBL/GenBank/DDBJ whole genome shotgun (WGS) entry which is preliminary data.</text>
</comment>
<feature type="domain" description="Cytidylate kinase" evidence="9">
    <location>
        <begin position="12"/>
        <end position="223"/>
    </location>
</feature>
<keyword evidence="11" id="KW-1185">Reference proteome</keyword>
<name>A0ABW5P9W5_9BACL</name>
<gene>
    <name evidence="8 10" type="primary">cmk</name>
    <name evidence="10" type="ORF">ACFSUF_06080</name>
</gene>
<keyword evidence="4 8" id="KW-0418">Kinase</keyword>
<dbReference type="PANTHER" id="PTHR21299">
    <property type="entry name" value="CYTIDYLATE KINASE/PANTOATE-BETA-ALANINE LIGASE"/>
    <property type="match status" value="1"/>
</dbReference>
<evidence type="ECO:0000313" key="10">
    <source>
        <dbReference type="EMBL" id="MFD2611993.1"/>
    </source>
</evidence>
<evidence type="ECO:0000256" key="7">
    <source>
        <dbReference type="ARBA" id="ARBA00048478"/>
    </source>
</evidence>
<dbReference type="RefSeq" id="WP_377601140.1">
    <property type="nucleotide sequence ID" value="NZ_JBHUME010000005.1"/>
</dbReference>
<dbReference type="SUPFAM" id="SSF52540">
    <property type="entry name" value="P-loop containing nucleoside triphosphate hydrolases"/>
    <property type="match status" value="1"/>
</dbReference>
<evidence type="ECO:0000256" key="6">
    <source>
        <dbReference type="ARBA" id="ARBA00047615"/>
    </source>
</evidence>
<keyword evidence="5 8" id="KW-0067">ATP-binding</keyword>
<evidence type="ECO:0000313" key="11">
    <source>
        <dbReference type="Proteomes" id="UP001597541"/>
    </source>
</evidence>
<dbReference type="InterPro" id="IPR027417">
    <property type="entry name" value="P-loop_NTPase"/>
</dbReference>
<proteinExistence type="inferred from homology"/>
<comment type="similarity">
    <text evidence="1 8">Belongs to the cytidylate kinase family. Type 1 subfamily.</text>
</comment>
<comment type="catalytic activity">
    <reaction evidence="7 8">
        <text>CMP + ATP = CDP + ADP</text>
        <dbReference type="Rhea" id="RHEA:11600"/>
        <dbReference type="ChEBI" id="CHEBI:30616"/>
        <dbReference type="ChEBI" id="CHEBI:58069"/>
        <dbReference type="ChEBI" id="CHEBI:60377"/>
        <dbReference type="ChEBI" id="CHEBI:456216"/>
        <dbReference type="EC" id="2.7.4.25"/>
    </reaction>
</comment>
<dbReference type="InterPro" id="IPR011994">
    <property type="entry name" value="Cytidylate_kinase_dom"/>
</dbReference>
<comment type="subcellular location">
    <subcellularLocation>
        <location evidence="8">Cytoplasm</location>
    </subcellularLocation>
</comment>
<keyword evidence="8" id="KW-0963">Cytoplasm</keyword>
<evidence type="ECO:0000259" key="9">
    <source>
        <dbReference type="Pfam" id="PF02224"/>
    </source>
</evidence>
<accession>A0ABW5P9W5</accession>
<dbReference type="CDD" id="cd02020">
    <property type="entry name" value="CMPK"/>
    <property type="match status" value="1"/>
</dbReference>
<evidence type="ECO:0000256" key="5">
    <source>
        <dbReference type="ARBA" id="ARBA00022840"/>
    </source>
</evidence>
<evidence type="ECO:0000256" key="1">
    <source>
        <dbReference type="ARBA" id="ARBA00009427"/>
    </source>
</evidence>
<protein>
    <recommendedName>
        <fullName evidence="8">Cytidylate kinase</fullName>
        <shortName evidence="8">CK</shortName>
        <ecNumber evidence="8">2.7.4.25</ecNumber>
    </recommendedName>
    <alternativeName>
        <fullName evidence="8">Cytidine monophosphate kinase</fullName>
        <shortName evidence="8">CMP kinase</shortName>
    </alternativeName>
</protein>
<dbReference type="PANTHER" id="PTHR21299:SF2">
    <property type="entry name" value="CYTIDYLATE KINASE"/>
    <property type="match status" value="1"/>
</dbReference>
<sequence length="231" mass="25360">METQHHDPKINIAIDGPAGAGKSTVARLVAEKMGYIYVDTGAMYRAVTLKALESGLKDGPPEAISALARGLQIGLVPAKDGQRVSVNGDDVTDLIRSIEVNRTVSMVAQIEDVRKLLVDKQQHMAASKGVVMDGRDIGTQVLPDAEVKVFLTASARMRAERRYKEMDGTAMTLDELELDIQRRDRMDAEREVSPLMRADDAVLIDSTQLSIHQVVDHIIDLCKEQIGKEIT</sequence>
<dbReference type="EC" id="2.7.4.25" evidence="8"/>
<dbReference type="GO" id="GO:0016301">
    <property type="term" value="F:kinase activity"/>
    <property type="evidence" value="ECO:0007669"/>
    <property type="project" value="UniProtKB-KW"/>
</dbReference>
<dbReference type="HAMAP" id="MF_00238">
    <property type="entry name" value="Cytidyl_kinase_type1"/>
    <property type="match status" value="1"/>
</dbReference>
<keyword evidence="2 8" id="KW-0808">Transferase</keyword>
<dbReference type="NCBIfam" id="TIGR00017">
    <property type="entry name" value="cmk"/>
    <property type="match status" value="1"/>
</dbReference>
<dbReference type="Gene3D" id="3.40.50.300">
    <property type="entry name" value="P-loop containing nucleotide triphosphate hydrolases"/>
    <property type="match status" value="1"/>
</dbReference>
<dbReference type="InterPro" id="IPR003136">
    <property type="entry name" value="Cytidylate_kin"/>
</dbReference>
<dbReference type="Proteomes" id="UP001597541">
    <property type="component" value="Unassembled WGS sequence"/>
</dbReference>
<organism evidence="10 11">
    <name type="scientific">Paenibacillus gansuensis</name>
    <dbReference type="NCBI Taxonomy" id="306542"/>
    <lineage>
        <taxon>Bacteria</taxon>
        <taxon>Bacillati</taxon>
        <taxon>Bacillota</taxon>
        <taxon>Bacilli</taxon>
        <taxon>Bacillales</taxon>
        <taxon>Paenibacillaceae</taxon>
        <taxon>Paenibacillus</taxon>
    </lineage>
</organism>
<evidence type="ECO:0000256" key="8">
    <source>
        <dbReference type="HAMAP-Rule" id="MF_00238"/>
    </source>
</evidence>
<dbReference type="Pfam" id="PF02224">
    <property type="entry name" value="Cytidylate_kin"/>
    <property type="match status" value="1"/>
</dbReference>
<comment type="catalytic activity">
    <reaction evidence="6 8">
        <text>dCMP + ATP = dCDP + ADP</text>
        <dbReference type="Rhea" id="RHEA:25094"/>
        <dbReference type="ChEBI" id="CHEBI:30616"/>
        <dbReference type="ChEBI" id="CHEBI:57566"/>
        <dbReference type="ChEBI" id="CHEBI:58593"/>
        <dbReference type="ChEBI" id="CHEBI:456216"/>
        <dbReference type="EC" id="2.7.4.25"/>
    </reaction>
</comment>
<dbReference type="EMBL" id="JBHUME010000005">
    <property type="protein sequence ID" value="MFD2611993.1"/>
    <property type="molecule type" value="Genomic_DNA"/>
</dbReference>
<evidence type="ECO:0000256" key="4">
    <source>
        <dbReference type="ARBA" id="ARBA00022777"/>
    </source>
</evidence>